<feature type="domain" description="VOC" evidence="2">
    <location>
        <begin position="3"/>
        <end position="111"/>
    </location>
</feature>
<dbReference type="SUPFAM" id="SSF54593">
    <property type="entry name" value="Glyoxalase/Bleomycin resistance protein/Dihydroxybiphenyl dioxygenase"/>
    <property type="match status" value="1"/>
</dbReference>
<keyword evidence="4" id="KW-1185">Reference proteome</keyword>
<dbReference type="Gene3D" id="3.10.180.10">
    <property type="entry name" value="2,3-Dihydroxybiphenyl 1,2-Dioxygenase, domain 1"/>
    <property type="match status" value="1"/>
</dbReference>
<evidence type="ECO:0000313" key="4">
    <source>
        <dbReference type="Proteomes" id="UP001501747"/>
    </source>
</evidence>
<organism evidence="3 4">
    <name type="scientific">Allokutzneria multivorans</name>
    <dbReference type="NCBI Taxonomy" id="1142134"/>
    <lineage>
        <taxon>Bacteria</taxon>
        <taxon>Bacillati</taxon>
        <taxon>Actinomycetota</taxon>
        <taxon>Actinomycetes</taxon>
        <taxon>Pseudonocardiales</taxon>
        <taxon>Pseudonocardiaceae</taxon>
        <taxon>Allokutzneria</taxon>
    </lineage>
</organism>
<protein>
    <recommendedName>
        <fullName evidence="2">VOC domain-containing protein</fullName>
    </recommendedName>
</protein>
<evidence type="ECO:0000313" key="3">
    <source>
        <dbReference type="EMBL" id="GAA3986462.1"/>
    </source>
</evidence>
<feature type="region of interest" description="Disordered" evidence="1">
    <location>
        <begin position="81"/>
        <end position="113"/>
    </location>
</feature>
<reference evidence="4" key="1">
    <citation type="journal article" date="2019" name="Int. J. Syst. Evol. Microbiol.">
        <title>The Global Catalogue of Microorganisms (GCM) 10K type strain sequencing project: providing services to taxonomists for standard genome sequencing and annotation.</title>
        <authorList>
            <consortium name="The Broad Institute Genomics Platform"/>
            <consortium name="The Broad Institute Genome Sequencing Center for Infectious Disease"/>
            <person name="Wu L."/>
            <person name="Ma J."/>
        </authorList>
    </citation>
    <scope>NUCLEOTIDE SEQUENCE [LARGE SCALE GENOMIC DNA]</scope>
    <source>
        <strain evidence="4">JCM 17342</strain>
    </source>
</reference>
<dbReference type="InterPro" id="IPR004360">
    <property type="entry name" value="Glyas_Fos-R_dOase_dom"/>
</dbReference>
<dbReference type="InterPro" id="IPR037523">
    <property type="entry name" value="VOC_core"/>
</dbReference>
<dbReference type="CDD" id="cd06587">
    <property type="entry name" value="VOC"/>
    <property type="match status" value="1"/>
</dbReference>
<evidence type="ECO:0000259" key="2">
    <source>
        <dbReference type="PROSITE" id="PS51819"/>
    </source>
</evidence>
<dbReference type="PROSITE" id="PS51819">
    <property type="entry name" value="VOC"/>
    <property type="match status" value="1"/>
</dbReference>
<sequence length="113" mass="12653">MATALFAGIPVADYPAALQWYERLFGAPPTFFAHETEAVWEVAENRSFYVVLKPEHAGHATHTLFLDDFDEVVARIEERGLEPAERETYPNGVRKTTFRDPDGNEIGFGGGPR</sequence>
<comment type="caution">
    <text evidence="3">The sequence shown here is derived from an EMBL/GenBank/DDBJ whole genome shotgun (WGS) entry which is preliminary data.</text>
</comment>
<dbReference type="EMBL" id="BAABAL010000003">
    <property type="protein sequence ID" value="GAA3986462.1"/>
    <property type="molecule type" value="Genomic_DNA"/>
</dbReference>
<gene>
    <name evidence="3" type="ORF">GCM10022247_01010</name>
</gene>
<dbReference type="Proteomes" id="UP001501747">
    <property type="component" value="Unassembled WGS sequence"/>
</dbReference>
<evidence type="ECO:0000256" key="1">
    <source>
        <dbReference type="SAM" id="MobiDB-lite"/>
    </source>
</evidence>
<proteinExistence type="predicted"/>
<dbReference type="InterPro" id="IPR029068">
    <property type="entry name" value="Glyas_Bleomycin-R_OHBP_Dase"/>
</dbReference>
<name>A0ABP7QQD8_9PSEU</name>
<dbReference type="Pfam" id="PF00903">
    <property type="entry name" value="Glyoxalase"/>
    <property type="match status" value="1"/>
</dbReference>
<accession>A0ABP7QQD8</accession>
<dbReference type="RefSeq" id="WP_344870394.1">
    <property type="nucleotide sequence ID" value="NZ_BAABAL010000003.1"/>
</dbReference>